<dbReference type="Ensembl" id="ENSACAT00000004566.3">
    <property type="protein sequence ID" value="ENSACAP00000004465.2"/>
    <property type="gene ID" value="ENSACAG00000004594.3"/>
</dbReference>
<protein>
    <submittedName>
        <fullName evidence="14">Zygote arrest 1 like</fullName>
    </submittedName>
</protein>
<evidence type="ECO:0000256" key="5">
    <source>
        <dbReference type="ARBA" id="ARBA00022771"/>
    </source>
</evidence>
<evidence type="ECO:0000256" key="2">
    <source>
        <dbReference type="ARBA" id="ARBA00022473"/>
    </source>
</evidence>
<reference evidence="14" key="3">
    <citation type="submission" date="2025-09" db="UniProtKB">
        <authorList>
            <consortium name="Ensembl"/>
        </authorList>
    </citation>
    <scope>IDENTIFICATION</scope>
</reference>
<dbReference type="PANTHER" id="PTHR31054:SF5">
    <property type="entry name" value="PROTEIN ZAR1-LIKE"/>
    <property type="match status" value="1"/>
</dbReference>
<evidence type="ECO:0000256" key="9">
    <source>
        <dbReference type="ARBA" id="ARBA00022943"/>
    </source>
</evidence>
<feature type="region of interest" description="Disordered" evidence="12">
    <location>
        <begin position="111"/>
        <end position="193"/>
    </location>
</feature>
<feature type="region of interest" description="Disordered" evidence="12">
    <location>
        <begin position="30"/>
        <end position="72"/>
    </location>
</feature>
<dbReference type="GO" id="GO:0003730">
    <property type="term" value="F:mRNA 3'-UTR binding"/>
    <property type="evidence" value="ECO:0007669"/>
    <property type="project" value="Ensembl"/>
</dbReference>
<dbReference type="GO" id="GO:0006412">
    <property type="term" value="P:translation"/>
    <property type="evidence" value="ECO:0000318"/>
    <property type="project" value="GO_Central"/>
</dbReference>
<evidence type="ECO:0000256" key="6">
    <source>
        <dbReference type="ARBA" id="ARBA00022782"/>
    </source>
</evidence>
<dbReference type="InterPro" id="IPR027377">
    <property type="entry name" value="ZAR1/RTP1-5-like_Znf-3CxxC"/>
</dbReference>
<evidence type="ECO:0000313" key="15">
    <source>
        <dbReference type="Proteomes" id="UP000001646"/>
    </source>
</evidence>
<evidence type="ECO:0000256" key="11">
    <source>
        <dbReference type="ARBA" id="ARBA00049576"/>
    </source>
</evidence>
<evidence type="ECO:0000256" key="10">
    <source>
        <dbReference type="ARBA" id="ARBA00034699"/>
    </source>
</evidence>
<dbReference type="Bgee" id="ENSACAG00000004594">
    <property type="expression patterns" value="Expressed in ovary and 4 other cell types or tissues"/>
</dbReference>
<comment type="subcellular location">
    <subcellularLocation>
        <location evidence="1">Cytoplasm</location>
        <location evidence="1">Cytoplasmic ribonucleoprotein granule</location>
    </subcellularLocation>
</comment>
<evidence type="ECO:0000313" key="14">
    <source>
        <dbReference type="Ensembl" id="ENSACAP00000004465.2"/>
    </source>
</evidence>
<keyword evidence="2" id="KW-0217">Developmental protein</keyword>
<evidence type="ECO:0000256" key="8">
    <source>
        <dbReference type="ARBA" id="ARBA00022884"/>
    </source>
</evidence>
<name>G1KCY1_ANOCA</name>
<evidence type="ECO:0000256" key="1">
    <source>
        <dbReference type="ARBA" id="ARBA00004331"/>
    </source>
</evidence>
<dbReference type="GO" id="GO:0001556">
    <property type="term" value="P:oocyte maturation"/>
    <property type="evidence" value="ECO:0007669"/>
    <property type="project" value="Ensembl"/>
</dbReference>
<dbReference type="OrthoDB" id="9885288at2759"/>
<dbReference type="GO" id="GO:0017148">
    <property type="term" value="P:negative regulation of translation"/>
    <property type="evidence" value="ECO:0007669"/>
    <property type="project" value="Ensembl"/>
</dbReference>
<feature type="compositionally biased region" description="Low complexity" evidence="12">
    <location>
        <begin position="136"/>
        <end position="150"/>
    </location>
</feature>
<feature type="domain" description="3CxxC-type" evidence="13">
    <location>
        <begin position="203"/>
        <end position="288"/>
    </location>
</feature>
<dbReference type="eggNOG" id="ENOG502QWC9">
    <property type="taxonomic scope" value="Eukaryota"/>
</dbReference>
<comment type="function">
    <text evidence="11">mRNA-binding protein required for maternal mRNA storage, translation and degradation during oocyte maturation. Probably promotes formation of some phase-separated membraneless compartment that stores maternal mRNAs in oocytes: acts by undergoing liquid-liquid phase separation upon binding to maternal mRNAs. Binds to the 3'-UTR of maternal mRNAs, inhibiting their translation.</text>
</comment>
<dbReference type="GO" id="GO:0036464">
    <property type="term" value="C:cytoplasmic ribonucleoprotein granule"/>
    <property type="evidence" value="ECO:0007669"/>
    <property type="project" value="UniProtKB-SubCell"/>
</dbReference>
<keyword evidence="9" id="KW-0896">Oogenesis</keyword>
<evidence type="ECO:0000256" key="7">
    <source>
        <dbReference type="ARBA" id="ARBA00022833"/>
    </source>
</evidence>
<dbReference type="PANTHER" id="PTHR31054">
    <property type="entry name" value="ZYGOTE ARREST PROTEIN 1-LIKE ISOFORM X1"/>
    <property type="match status" value="1"/>
</dbReference>
<dbReference type="CTD" id="646799"/>
<reference evidence="14" key="2">
    <citation type="submission" date="2025-08" db="UniProtKB">
        <authorList>
            <consortium name="Ensembl"/>
        </authorList>
    </citation>
    <scope>IDENTIFICATION</scope>
</reference>
<sequence>MEVKPGERMEHFAYSPYGIYQGYGVPLAASHNAAPRPLHPQPPPKQQQQQPPNWKQSKGGGNGHIPPPSEPLAHLKALLNHANPRLRRTNTKEAGVQVNPRVDAAVQCSLGPQPLREGSADPCPPGHFPVPDGGEAKAQGGEGEAAAAAATEEKGALPLDGEEEEEEEAPGKGDELPKGEGDAAGKSGDAEGRSKTTFQFLEQKYGYFHCKDCKSRWESAYVWCISGTNKVYFKQLCRKCQKSFNPYKVEAIQCHICSKTRCACPQKKRHIDLKRPHRQELCGRCKGKRLSCDNTYSFKYII</sequence>
<keyword evidence="6" id="KW-0221">Differentiation</keyword>
<dbReference type="GeneTree" id="ENSGT00390000012305"/>
<dbReference type="KEGG" id="acs:100555134"/>
<keyword evidence="8" id="KW-0694">RNA-binding</keyword>
<dbReference type="SMART" id="SM01328">
    <property type="entry name" value="zf-3CxxC"/>
    <property type="match status" value="1"/>
</dbReference>
<evidence type="ECO:0000256" key="4">
    <source>
        <dbReference type="ARBA" id="ARBA00022723"/>
    </source>
</evidence>
<feature type="compositionally biased region" description="Basic and acidic residues" evidence="12">
    <location>
        <begin position="169"/>
        <end position="193"/>
    </location>
</feature>
<evidence type="ECO:0000256" key="12">
    <source>
        <dbReference type="SAM" id="MobiDB-lite"/>
    </source>
</evidence>
<gene>
    <name evidence="14" type="primary">ZAR1L</name>
</gene>
<keyword evidence="7" id="KW-0862">Zinc</keyword>
<dbReference type="GO" id="GO:0008270">
    <property type="term" value="F:zinc ion binding"/>
    <property type="evidence" value="ECO:0007669"/>
    <property type="project" value="UniProtKB-KW"/>
</dbReference>
<keyword evidence="15" id="KW-1185">Reference proteome</keyword>
<organism evidence="14 15">
    <name type="scientific">Anolis carolinensis</name>
    <name type="common">Green anole</name>
    <name type="synonym">American chameleon</name>
    <dbReference type="NCBI Taxonomy" id="28377"/>
    <lineage>
        <taxon>Eukaryota</taxon>
        <taxon>Metazoa</taxon>
        <taxon>Chordata</taxon>
        <taxon>Craniata</taxon>
        <taxon>Vertebrata</taxon>
        <taxon>Euteleostomi</taxon>
        <taxon>Lepidosauria</taxon>
        <taxon>Squamata</taxon>
        <taxon>Bifurcata</taxon>
        <taxon>Unidentata</taxon>
        <taxon>Episquamata</taxon>
        <taxon>Toxicofera</taxon>
        <taxon>Iguania</taxon>
        <taxon>Dactyloidae</taxon>
        <taxon>Anolis</taxon>
    </lineage>
</organism>
<dbReference type="Pfam" id="PF13695">
    <property type="entry name" value="Zn_ribbon_3CxxC"/>
    <property type="match status" value="1"/>
</dbReference>
<reference evidence="14 15" key="1">
    <citation type="submission" date="2009-12" db="EMBL/GenBank/DDBJ databases">
        <title>The Genome Sequence of Anolis carolinensis (Green Anole Lizard).</title>
        <authorList>
            <consortium name="The Genome Sequencing Platform"/>
            <person name="Di Palma F."/>
            <person name="Alfoldi J."/>
            <person name="Heiman D."/>
            <person name="Young S."/>
            <person name="Grabherr M."/>
            <person name="Johnson J."/>
            <person name="Lander E.S."/>
            <person name="Lindblad-Toh K."/>
        </authorList>
    </citation>
    <scope>NUCLEOTIDE SEQUENCE [LARGE SCALE GENOMIC DNA]</scope>
    <source>
        <strain evidence="14 15">JBL SC #1</strain>
    </source>
</reference>
<evidence type="ECO:0000259" key="13">
    <source>
        <dbReference type="SMART" id="SM01328"/>
    </source>
</evidence>
<dbReference type="Proteomes" id="UP000001646">
    <property type="component" value="Chromosome 3"/>
</dbReference>
<evidence type="ECO:0000256" key="3">
    <source>
        <dbReference type="ARBA" id="ARBA00022490"/>
    </source>
</evidence>
<comment type="similarity">
    <text evidence="10">Belongs to the ZAR1 family.</text>
</comment>
<dbReference type="HOGENOM" id="CLU_053350_1_0_1"/>
<dbReference type="GeneID" id="100555134"/>
<dbReference type="InParanoid" id="G1KCY1"/>
<dbReference type="InterPro" id="IPR026775">
    <property type="entry name" value="Zar1"/>
</dbReference>
<dbReference type="GO" id="GO:0005737">
    <property type="term" value="C:cytoplasm"/>
    <property type="evidence" value="ECO:0000318"/>
    <property type="project" value="GO_Central"/>
</dbReference>
<proteinExistence type="inferred from homology"/>
<keyword evidence="3" id="KW-0963">Cytoplasm</keyword>
<dbReference type="AlphaFoldDB" id="G1KCY1"/>
<keyword evidence="5" id="KW-0863">Zinc-finger</keyword>
<accession>G1KCY1</accession>
<keyword evidence="4" id="KW-0479">Metal-binding</keyword>